<evidence type="ECO:0000313" key="16">
    <source>
        <dbReference type="Proteomes" id="UP001189429"/>
    </source>
</evidence>
<evidence type="ECO:0000256" key="3">
    <source>
        <dbReference type="ARBA" id="ARBA00022617"/>
    </source>
</evidence>
<evidence type="ECO:0008006" key="17">
    <source>
        <dbReference type="Google" id="ProtNLM"/>
    </source>
</evidence>
<dbReference type="InterPro" id="IPR036188">
    <property type="entry name" value="FAD/NAD-bd_sf"/>
</dbReference>
<dbReference type="Gene3D" id="1.10.238.10">
    <property type="entry name" value="EF-hand"/>
    <property type="match status" value="1"/>
</dbReference>
<evidence type="ECO:0000256" key="10">
    <source>
        <dbReference type="ARBA" id="ARBA00022989"/>
    </source>
</evidence>
<organism evidence="15 16">
    <name type="scientific">Prorocentrum cordatum</name>
    <dbReference type="NCBI Taxonomy" id="2364126"/>
    <lineage>
        <taxon>Eukaryota</taxon>
        <taxon>Sar</taxon>
        <taxon>Alveolata</taxon>
        <taxon>Dinophyceae</taxon>
        <taxon>Prorocentrales</taxon>
        <taxon>Prorocentraceae</taxon>
        <taxon>Prorocentrum</taxon>
    </lineage>
</organism>
<keyword evidence="3" id="KW-0349">Heme</keyword>
<dbReference type="SUPFAM" id="SSF47473">
    <property type="entry name" value="EF-hand"/>
    <property type="match status" value="1"/>
</dbReference>
<dbReference type="EMBL" id="CAUYUJ010019337">
    <property type="protein sequence ID" value="CAK0890321.1"/>
    <property type="molecule type" value="Genomic_DNA"/>
</dbReference>
<dbReference type="InterPro" id="IPR003439">
    <property type="entry name" value="ABC_transporter-like_ATP-bd"/>
</dbReference>
<evidence type="ECO:0000256" key="9">
    <source>
        <dbReference type="ARBA" id="ARBA00022946"/>
    </source>
</evidence>
<accession>A0ABN9WU36</accession>
<gene>
    <name evidence="15" type="ORF">PCOR1329_LOCUS70595</name>
</gene>
<evidence type="ECO:0000256" key="2">
    <source>
        <dbReference type="ARBA" id="ARBA00022448"/>
    </source>
</evidence>
<keyword evidence="8" id="KW-0067">ATP-binding</keyword>
<dbReference type="InterPro" id="IPR003593">
    <property type="entry name" value="AAA+_ATPase"/>
</dbReference>
<keyword evidence="4" id="KW-0812">Transmembrane</keyword>
<keyword evidence="10" id="KW-1133">Transmembrane helix</keyword>
<dbReference type="SUPFAM" id="SSF46458">
    <property type="entry name" value="Globin-like"/>
    <property type="match status" value="2"/>
</dbReference>
<keyword evidence="9" id="KW-0809">Transit peptide</keyword>
<dbReference type="Pfam" id="PF01494">
    <property type="entry name" value="FAD_binding_3"/>
    <property type="match status" value="1"/>
</dbReference>
<feature type="domain" description="EF-hand" evidence="13">
    <location>
        <begin position="1179"/>
        <end position="1214"/>
    </location>
</feature>
<dbReference type="Pfam" id="PF01152">
    <property type="entry name" value="Bac_globin"/>
    <property type="match status" value="1"/>
</dbReference>
<comment type="similarity">
    <text evidence="1">Belongs to the ABC transporter superfamily. ABCD family. Peroxisomal fatty acyl CoA transporter (TC 3.A.1.203) subfamily.</text>
</comment>
<feature type="domain" description="ABC transporter" evidence="14">
    <location>
        <begin position="894"/>
        <end position="1123"/>
    </location>
</feature>
<evidence type="ECO:0000256" key="1">
    <source>
        <dbReference type="ARBA" id="ARBA00008575"/>
    </source>
</evidence>
<dbReference type="PANTHER" id="PTHR11384">
    <property type="entry name" value="ATP-BINDING CASSETTE, SUB-FAMILY D MEMBER"/>
    <property type="match status" value="1"/>
</dbReference>
<dbReference type="SUPFAM" id="SSF52540">
    <property type="entry name" value="P-loop containing nucleoside triphosphate hydrolases"/>
    <property type="match status" value="1"/>
</dbReference>
<dbReference type="Proteomes" id="UP001189429">
    <property type="component" value="Unassembled WGS sequence"/>
</dbReference>
<evidence type="ECO:0000259" key="14">
    <source>
        <dbReference type="PROSITE" id="PS50893"/>
    </source>
</evidence>
<dbReference type="InterPro" id="IPR050835">
    <property type="entry name" value="ABC_transporter_sub-D"/>
</dbReference>
<dbReference type="InterPro" id="IPR027417">
    <property type="entry name" value="P-loop_NTPase"/>
</dbReference>
<dbReference type="PANTHER" id="PTHR11384:SF59">
    <property type="entry name" value="LYSOSOMAL COBALAMIN TRANSPORTER ABCD4"/>
    <property type="match status" value="1"/>
</dbReference>
<dbReference type="PROSITE" id="PS50222">
    <property type="entry name" value="EF_HAND_2"/>
    <property type="match status" value="1"/>
</dbReference>
<keyword evidence="5" id="KW-0479">Metal-binding</keyword>
<dbReference type="SUPFAM" id="SSF51905">
    <property type="entry name" value="FAD/NAD(P)-binding domain"/>
    <property type="match status" value="1"/>
</dbReference>
<keyword evidence="11" id="KW-0408">Iron</keyword>
<evidence type="ECO:0000256" key="5">
    <source>
        <dbReference type="ARBA" id="ARBA00022723"/>
    </source>
</evidence>
<protein>
    <recommendedName>
        <fullName evidence="17">Calmodulin</fullName>
    </recommendedName>
</protein>
<evidence type="ECO:0000256" key="4">
    <source>
        <dbReference type="ARBA" id="ARBA00022692"/>
    </source>
</evidence>
<dbReference type="PRINTS" id="PR00420">
    <property type="entry name" value="RNGMNOXGNASE"/>
</dbReference>
<evidence type="ECO:0000256" key="7">
    <source>
        <dbReference type="ARBA" id="ARBA00022837"/>
    </source>
</evidence>
<evidence type="ECO:0000259" key="13">
    <source>
        <dbReference type="PROSITE" id="PS50222"/>
    </source>
</evidence>
<evidence type="ECO:0000313" key="15">
    <source>
        <dbReference type="EMBL" id="CAK0890321.1"/>
    </source>
</evidence>
<dbReference type="InterPro" id="IPR011992">
    <property type="entry name" value="EF-hand-dom_pair"/>
</dbReference>
<dbReference type="PROSITE" id="PS00018">
    <property type="entry name" value="EF_HAND_1"/>
    <property type="match status" value="1"/>
</dbReference>
<keyword evidence="6" id="KW-0547">Nucleotide-binding</keyword>
<dbReference type="SMART" id="SM00382">
    <property type="entry name" value="AAA"/>
    <property type="match status" value="1"/>
</dbReference>
<keyword evidence="12" id="KW-0472">Membrane</keyword>
<keyword evidence="2" id="KW-0813">Transport</keyword>
<dbReference type="InterPro" id="IPR002938">
    <property type="entry name" value="FAD-bd"/>
</dbReference>
<sequence>MLVGRAKEDPPESFFEGTKKDTLWERFVAFFREASRGPMPIRRLAEMPRLHQKWKITDYHFDRFMYHVQACVREASGAAGGARLAEEAELMLGRLEVIRPWIVVHQALIDDVQPELPHVTIPEASFGVAPAPLEQPLEVIVESAFRLARQAPGLRDLVQGRDNPAPCSRTGVIYCISRCVSRWCTGRNEGDLGEMDDVREAHRTCFVTSSNFAALRGCFEVAMEQLCVQAEYREKVRRALDCVEDAVTGGHARRSQAARRALRAPGGQARLWGEVGEQHCEQIVQKWQHDMSLDPMLELFFGSISDASKENQAKYFLALVKGARLPETERTLRRVHEHLRIEAHHFGAFIRCLRGVLEREIQDERIKQDVADMFVEAMEEQRQAVLGLPADGGRASRIGKLQTTPAVELALLAVVELIAHLALKPAKCVLTPVSGPFIANLKDQVQKFLNMFIPEWSAFRIEPKLFYLGMWVQDALCVWASVVDPPRRFQEEEQELVKEQLWRELLPGSARHGFAGPETFHSDTEKPPYTLARPVDVAIIGGGPCGLATAVALCKARCLRGATVEVFERDAFGPKGASIQISEPGWAALTAIDAEAARRIRLTGAPVTGVSMRTFSGVSITPLPIRLFGLLAGWFFWGLSRLGIRRGVSQTHLWHDVREVLRQRAAECGAALRPSKHLVEATEHDAAVRLRFGDGDAVEAKVVLACDGTRSACRRLLPSEPDDLLVDERKSVWRGQAAGLDTGGEAIFFRDDDATGASSRSGLVFPAGSGQGSSWSLIADSVEGRSESSEEARARLAAALPETLDPTLREAIDASPIIIEGKLMTRDFTKPWSSAAPRVAFLGDAAHPLRPTGEGTALALEDAWTVGKLASGAATADAFCSPETLREYEALRRARVEAVSEAVRAAADRFYQKESGSARPMSVREVSGESGVGKTSLLRAIAGLWTRGGGVISRCCERRTFMVPQQPYLCLGSLWDNAVYPGPSGDAEPPGDDEVVQTLERVNLGHLVVRHGLRAAANLELLLSVGERQRLGFARALLRRDLDLLLLDEATSALDGASEERMYSAVREHVECYVSVGHRAALEAFHTHKVSLQRMPDGGVSATFGRMREQHCGPGSGRFVAVAATQLALAKRCGAAPLAMAGAAKLSDDLSRSFAKVYEKLRDGNHVSSAKAAEVLGSLEANTRAQIFRLADLDRDGRLSLREFVYAMWLAELAKGPVPHGGGPGEGER</sequence>
<dbReference type="Gene3D" id="3.40.50.300">
    <property type="entry name" value="P-loop containing nucleotide triphosphate hydrolases"/>
    <property type="match status" value="1"/>
</dbReference>
<dbReference type="PROSITE" id="PS00211">
    <property type="entry name" value="ABC_TRANSPORTER_1"/>
    <property type="match status" value="1"/>
</dbReference>
<comment type="caution">
    <text evidence="15">The sequence shown here is derived from an EMBL/GenBank/DDBJ whole genome shotgun (WGS) entry which is preliminary data.</text>
</comment>
<evidence type="ECO:0000256" key="11">
    <source>
        <dbReference type="ARBA" id="ARBA00023004"/>
    </source>
</evidence>
<dbReference type="InterPro" id="IPR017871">
    <property type="entry name" value="ABC_transporter-like_CS"/>
</dbReference>
<dbReference type="Gene3D" id="1.10.490.10">
    <property type="entry name" value="Globins"/>
    <property type="match status" value="2"/>
</dbReference>
<dbReference type="Gene3D" id="3.50.50.60">
    <property type="entry name" value="FAD/NAD(P)-binding domain"/>
    <property type="match status" value="1"/>
</dbReference>
<evidence type="ECO:0000256" key="6">
    <source>
        <dbReference type="ARBA" id="ARBA00022741"/>
    </source>
</evidence>
<dbReference type="InterPro" id="IPR018247">
    <property type="entry name" value="EF_Hand_1_Ca_BS"/>
</dbReference>
<dbReference type="InterPro" id="IPR012292">
    <property type="entry name" value="Globin/Proto"/>
</dbReference>
<reference evidence="15" key="1">
    <citation type="submission" date="2023-10" db="EMBL/GenBank/DDBJ databases">
        <authorList>
            <person name="Chen Y."/>
            <person name="Shah S."/>
            <person name="Dougan E. K."/>
            <person name="Thang M."/>
            <person name="Chan C."/>
        </authorList>
    </citation>
    <scope>NUCLEOTIDE SEQUENCE [LARGE SCALE GENOMIC DNA]</scope>
</reference>
<evidence type="ECO:0000256" key="8">
    <source>
        <dbReference type="ARBA" id="ARBA00022840"/>
    </source>
</evidence>
<dbReference type="Pfam" id="PF00005">
    <property type="entry name" value="ABC_tran"/>
    <property type="match status" value="1"/>
</dbReference>
<dbReference type="InterPro" id="IPR001486">
    <property type="entry name" value="Hemoglobin_trunc"/>
</dbReference>
<proteinExistence type="inferred from homology"/>
<evidence type="ECO:0000256" key="12">
    <source>
        <dbReference type="ARBA" id="ARBA00023136"/>
    </source>
</evidence>
<name>A0ABN9WU36_9DINO</name>
<dbReference type="InterPro" id="IPR002048">
    <property type="entry name" value="EF_hand_dom"/>
</dbReference>
<keyword evidence="16" id="KW-1185">Reference proteome</keyword>
<dbReference type="InterPro" id="IPR009050">
    <property type="entry name" value="Globin-like_sf"/>
</dbReference>
<dbReference type="PROSITE" id="PS50893">
    <property type="entry name" value="ABC_TRANSPORTER_2"/>
    <property type="match status" value="1"/>
</dbReference>
<keyword evidence="7" id="KW-0106">Calcium</keyword>